<dbReference type="Proteomes" id="UP000297734">
    <property type="component" value="Unassembled WGS sequence"/>
</dbReference>
<sequence length="454" mass="50519">MSIPAVSDLTHNTGPIYWRTDPEFEKHRVQSAWNGYLPERYPIAIVVAHSEIDIINTLSYACANGLQVSCKTGGHSYSVCFLKKDHLLLDMSCFKTLEIDNEASLAYADAGVTSRQLHDALSIVGLAFPVGHGGDVTLAGFLVGGGQGINCAEWGGMSTFNIEAVEVITATGEKILSTPDHSPEYLWAARGGGAALFFVVVRFHLRCYPVKKYIAASTFFFKASDLPTVVEAIKDGATKISRALQIMVSLISTSEAASAPCSSDDESHLAVLSTLAFASDEMGARKMYSSFTTHVKLPIPLQHTYPKKIEVEDIFTQTTNLRTCARWRSDNILTYHPSKAANILLKHFSIVPSKQTQALIIWRPAHDYPDAAYSAKGSFFISTYTQWSNKHDDIANRDWLYELYEELSPFSSSHYLNEFDREGRAHLIHRCYSSKHWKKLLKLKNLHDPLNIFG</sequence>
<dbReference type="RefSeq" id="WP_135308739.1">
    <property type="nucleotide sequence ID" value="NZ_QUZT01000022.1"/>
</dbReference>
<comment type="caution">
    <text evidence="7">The sequence shown here is derived from an EMBL/GenBank/DDBJ whole genome shotgun (WGS) entry which is preliminary data.</text>
</comment>
<dbReference type="GO" id="GO:0016491">
    <property type="term" value="F:oxidoreductase activity"/>
    <property type="evidence" value="ECO:0007669"/>
    <property type="project" value="UniProtKB-KW"/>
</dbReference>
<keyword evidence="5" id="KW-0560">Oxidoreductase</keyword>
<proteinExistence type="inferred from homology"/>
<accession>A0A4Z0B429</accession>
<evidence type="ECO:0000256" key="4">
    <source>
        <dbReference type="ARBA" id="ARBA00022827"/>
    </source>
</evidence>
<dbReference type="EMBL" id="QUZT01000022">
    <property type="protein sequence ID" value="TFY93471.1"/>
    <property type="molecule type" value="Genomic_DNA"/>
</dbReference>
<dbReference type="Pfam" id="PF01565">
    <property type="entry name" value="FAD_binding_4"/>
    <property type="match status" value="1"/>
</dbReference>
<evidence type="ECO:0000313" key="8">
    <source>
        <dbReference type="Proteomes" id="UP000297734"/>
    </source>
</evidence>
<keyword evidence="4" id="KW-0274">FAD</keyword>
<dbReference type="InterPro" id="IPR006094">
    <property type="entry name" value="Oxid_FAD_bind_N"/>
</dbReference>
<evidence type="ECO:0000256" key="1">
    <source>
        <dbReference type="ARBA" id="ARBA00001974"/>
    </source>
</evidence>
<dbReference type="OrthoDB" id="9775082at2"/>
<protein>
    <submittedName>
        <fullName evidence="7">FAD-binding oxidoreductase</fullName>
    </submittedName>
</protein>
<dbReference type="SUPFAM" id="SSF56176">
    <property type="entry name" value="FAD-binding/transporter-associated domain-like"/>
    <property type="match status" value="1"/>
</dbReference>
<evidence type="ECO:0000256" key="2">
    <source>
        <dbReference type="ARBA" id="ARBA00005466"/>
    </source>
</evidence>
<dbReference type="AlphaFoldDB" id="A0A4Z0B429"/>
<evidence type="ECO:0000259" key="6">
    <source>
        <dbReference type="PROSITE" id="PS51387"/>
    </source>
</evidence>
<dbReference type="Gene3D" id="3.40.462.20">
    <property type="match status" value="1"/>
</dbReference>
<dbReference type="Gene3D" id="3.30.465.10">
    <property type="match status" value="1"/>
</dbReference>
<comment type="similarity">
    <text evidence="2">Belongs to the oxygen-dependent FAD-linked oxidoreductase family.</text>
</comment>
<dbReference type="InterPro" id="IPR050416">
    <property type="entry name" value="FAD-linked_Oxidoreductase"/>
</dbReference>
<dbReference type="Gene3D" id="3.30.43.10">
    <property type="entry name" value="Uridine Diphospho-n-acetylenolpyruvylglucosamine Reductase, domain 2"/>
    <property type="match status" value="1"/>
</dbReference>
<reference evidence="7 8" key="1">
    <citation type="journal article" date="2019" name="Syst. Appl. Microbiol.">
        <title>New species of pathogenic Pseudomonas isolated from citrus in Tunisia: Proposal of Pseudomonas kairouanensis sp. nov. and Pseudomonas nabeulensis sp. nov.</title>
        <authorList>
            <person name="Oueslati M."/>
            <person name="Mulet M."/>
            <person name="Gomila M."/>
            <person name="Berge O."/>
            <person name="Hajlaoui M.R."/>
            <person name="Lalucat J."/>
            <person name="Sadfi-Zouaoui N."/>
            <person name="Garcia-Valdes E."/>
        </authorList>
    </citation>
    <scope>NUCLEOTIDE SEQUENCE [LARGE SCALE GENOMIC DNA]</scope>
    <source>
        <strain evidence="7 8">E10B</strain>
    </source>
</reference>
<evidence type="ECO:0000256" key="3">
    <source>
        <dbReference type="ARBA" id="ARBA00022630"/>
    </source>
</evidence>
<dbReference type="InterPro" id="IPR036318">
    <property type="entry name" value="FAD-bd_PCMH-like_sf"/>
</dbReference>
<keyword evidence="8" id="KW-1185">Reference proteome</keyword>
<dbReference type="InterPro" id="IPR016167">
    <property type="entry name" value="FAD-bd_PCMH_sub1"/>
</dbReference>
<gene>
    <name evidence="7" type="ORF">DYL61_13635</name>
</gene>
<dbReference type="InterPro" id="IPR016169">
    <property type="entry name" value="FAD-bd_PCMH_sub2"/>
</dbReference>
<dbReference type="GO" id="GO:0071949">
    <property type="term" value="F:FAD binding"/>
    <property type="evidence" value="ECO:0007669"/>
    <property type="project" value="InterPro"/>
</dbReference>
<dbReference type="PROSITE" id="PS51387">
    <property type="entry name" value="FAD_PCMH"/>
    <property type="match status" value="1"/>
</dbReference>
<evidence type="ECO:0000256" key="5">
    <source>
        <dbReference type="ARBA" id="ARBA00023002"/>
    </source>
</evidence>
<keyword evidence="3" id="KW-0285">Flavoprotein</keyword>
<dbReference type="PANTHER" id="PTHR42973:SF39">
    <property type="entry name" value="FAD-BINDING PCMH-TYPE DOMAIN-CONTAINING PROTEIN"/>
    <property type="match status" value="1"/>
</dbReference>
<organism evidence="7 8">
    <name type="scientific">Pseudomonas nabeulensis</name>
    <dbReference type="NCBI Taxonomy" id="2293833"/>
    <lineage>
        <taxon>Bacteria</taxon>
        <taxon>Pseudomonadati</taxon>
        <taxon>Pseudomonadota</taxon>
        <taxon>Gammaproteobacteria</taxon>
        <taxon>Pseudomonadales</taxon>
        <taxon>Pseudomonadaceae</taxon>
        <taxon>Pseudomonas</taxon>
    </lineage>
</organism>
<dbReference type="InterPro" id="IPR016166">
    <property type="entry name" value="FAD-bd_PCMH"/>
</dbReference>
<name>A0A4Z0B429_9PSED</name>
<evidence type="ECO:0000313" key="7">
    <source>
        <dbReference type="EMBL" id="TFY93471.1"/>
    </source>
</evidence>
<dbReference type="PANTHER" id="PTHR42973">
    <property type="entry name" value="BINDING OXIDOREDUCTASE, PUTATIVE (AFU_ORTHOLOGUE AFUA_1G17690)-RELATED"/>
    <property type="match status" value="1"/>
</dbReference>
<comment type="cofactor">
    <cofactor evidence="1">
        <name>FAD</name>
        <dbReference type="ChEBI" id="CHEBI:57692"/>
    </cofactor>
</comment>
<feature type="domain" description="FAD-binding PCMH-type" evidence="6">
    <location>
        <begin position="38"/>
        <end position="210"/>
    </location>
</feature>